<dbReference type="PROSITE" id="PS50026">
    <property type="entry name" value="EGF_3"/>
    <property type="match status" value="1"/>
</dbReference>
<dbReference type="OMA" id="AKRRHCY"/>
<evidence type="ECO:0000313" key="12">
    <source>
        <dbReference type="Proteomes" id="UP000694421"/>
    </source>
</evidence>
<dbReference type="Ensembl" id="ENSSMRT00000009610.1">
    <property type="protein sequence ID" value="ENSSMRP00000008234.1"/>
    <property type="gene ID" value="ENSSMRG00000006597.1"/>
</dbReference>
<keyword evidence="7" id="KW-1015">Disulfide bond</keyword>
<reference evidence="11" key="1">
    <citation type="submission" date="2025-08" db="UniProtKB">
        <authorList>
            <consortium name="Ensembl"/>
        </authorList>
    </citation>
    <scope>IDENTIFICATION</scope>
</reference>
<name>A0A8D0DJ93_SALMN</name>
<keyword evidence="3" id="KW-1003">Cell membrane</keyword>
<feature type="domain" description="EGF-like" evidence="10">
    <location>
        <begin position="486"/>
        <end position="525"/>
    </location>
</feature>
<keyword evidence="4 8" id="KW-0812">Transmembrane</keyword>
<dbReference type="PANTHER" id="PTHR14319:SF7">
    <property type="entry name" value="POST-GPI ATTACHMENT TO PROTEINS FACTOR 6"/>
    <property type="match status" value="1"/>
</dbReference>
<comment type="similarity">
    <text evidence="2">Belongs to the TMEM8 family.</text>
</comment>
<feature type="transmembrane region" description="Helical" evidence="8">
    <location>
        <begin position="538"/>
        <end position="561"/>
    </location>
</feature>
<dbReference type="AlphaFoldDB" id="A0A8D0DJ93"/>
<evidence type="ECO:0000256" key="6">
    <source>
        <dbReference type="ARBA" id="ARBA00023136"/>
    </source>
</evidence>
<feature type="transmembrane region" description="Helical" evidence="8">
    <location>
        <begin position="646"/>
        <end position="665"/>
    </location>
</feature>
<feature type="signal peptide" evidence="9">
    <location>
        <begin position="1"/>
        <end position="22"/>
    </location>
</feature>
<keyword evidence="9" id="KW-0732">Signal</keyword>
<reference evidence="11" key="2">
    <citation type="submission" date="2025-09" db="UniProtKB">
        <authorList>
            <consortium name="Ensembl"/>
        </authorList>
    </citation>
    <scope>IDENTIFICATION</scope>
</reference>
<dbReference type="GO" id="GO:0005886">
    <property type="term" value="C:plasma membrane"/>
    <property type="evidence" value="ECO:0007669"/>
    <property type="project" value="UniProtKB-SubCell"/>
</dbReference>
<comment type="subcellular location">
    <subcellularLocation>
        <location evidence="1">Cell membrane</location>
        <topology evidence="1">Multi-pass membrane protein</topology>
    </subcellularLocation>
</comment>
<evidence type="ECO:0000313" key="11">
    <source>
        <dbReference type="Ensembl" id="ENSSMRP00000008234.1"/>
    </source>
</evidence>
<evidence type="ECO:0000256" key="3">
    <source>
        <dbReference type="ARBA" id="ARBA00022475"/>
    </source>
</evidence>
<sequence length="760" mass="83811">MAGARIAALLAPLLLAPCASLARETQSSGKDEPAYVPEHFSQNGQKLSFYSWYENARLFRFRVPEDSVKLSWLLQMSKGSGPECDGTKATIYFRYGAPPVINPLSQQFPLNTSVRLSYNLTVSLGTALENTTHMNLSSPAAGDWFIAAHLPEATGKIEVKGFARSCAYIFQPDMFVLRVVDPVILQPNTSTRQTISWPANVLHAKVFVPAYSTTFSFDLVSCTVSPAAPCSVRITLGSATLLPSSQKVLNCTGPCRLLLSSPPWEKWLQITVESLSGARADVALEVTTSITACKPTDASSFPSVSKHLNQSQAASLSPGNASATWFARTGAYPTLSQGSRCFQFQPVVREDLDVVSVQFRVLGESTVLLQGETPALLYFNLNSGMDSGGTLVLSLALNKTSWTLENTTVWACLSTSAPVLPLNATSSCRTAFSEGYLLNLNISSAFVMLAIPYPESASWYLSLQLMCPKAPGECENAEGKVFVYAHLDPCFDNCGPYGYCSLLRRHGYVYAACICKAGRGGWSCTDDTKAQSVGRQMLATLLLTLSNLLFLPAIAVALYHYHLVEASVYTFTMFFSTFYHACDQPGVAVLCIMEYDTLQFCDFLGSVVSIWVTIVCMARLQEILKYILCILGTLFIAMSLQLDRWGIWNMLGPCLVALIILAAVWTHRGVTRRHCYPPSWKRWAFFLFPGICLAFVAILVYVLIQTKDNYYYTHSIWHMLVASSAAFLLPPGDKHKNPWAWSRKLLCHYQICRNLTPFPE</sequence>
<dbReference type="InterPro" id="IPR021910">
    <property type="entry name" value="NGX6/PGAP6/MYMK"/>
</dbReference>
<dbReference type="GeneTree" id="ENSGT00940000160060"/>
<dbReference type="Proteomes" id="UP000694421">
    <property type="component" value="Unplaced"/>
</dbReference>
<keyword evidence="7" id="KW-0245">EGF-like domain</keyword>
<evidence type="ECO:0000259" key="10">
    <source>
        <dbReference type="PROSITE" id="PS50026"/>
    </source>
</evidence>
<dbReference type="PROSITE" id="PS00022">
    <property type="entry name" value="EGF_1"/>
    <property type="match status" value="1"/>
</dbReference>
<proteinExistence type="inferred from homology"/>
<accession>A0A8D0DJ93</accession>
<evidence type="ECO:0000256" key="1">
    <source>
        <dbReference type="ARBA" id="ARBA00004651"/>
    </source>
</evidence>
<feature type="chain" id="PRO_5034785557" evidence="9">
    <location>
        <begin position="23"/>
        <end position="760"/>
    </location>
</feature>
<evidence type="ECO:0000256" key="5">
    <source>
        <dbReference type="ARBA" id="ARBA00022989"/>
    </source>
</evidence>
<evidence type="ECO:0000256" key="8">
    <source>
        <dbReference type="SAM" id="Phobius"/>
    </source>
</evidence>
<protein>
    <submittedName>
        <fullName evidence="11">Post-GPI attachment to proteins 6</fullName>
    </submittedName>
</protein>
<comment type="caution">
    <text evidence="7">Lacks conserved residue(s) required for the propagation of feature annotation.</text>
</comment>
<evidence type="ECO:0000256" key="4">
    <source>
        <dbReference type="ARBA" id="ARBA00022692"/>
    </source>
</evidence>
<evidence type="ECO:0000256" key="2">
    <source>
        <dbReference type="ARBA" id="ARBA00005542"/>
    </source>
</evidence>
<keyword evidence="5 8" id="KW-1133">Transmembrane helix</keyword>
<feature type="transmembrane region" description="Helical" evidence="8">
    <location>
        <begin position="685"/>
        <end position="704"/>
    </location>
</feature>
<evidence type="ECO:0000256" key="7">
    <source>
        <dbReference type="PROSITE-ProRule" id="PRU00076"/>
    </source>
</evidence>
<keyword evidence="6 8" id="KW-0472">Membrane</keyword>
<keyword evidence="12" id="KW-1185">Reference proteome</keyword>
<evidence type="ECO:0000256" key="9">
    <source>
        <dbReference type="SAM" id="SignalP"/>
    </source>
</evidence>
<organism evidence="11 12">
    <name type="scientific">Salvator merianae</name>
    <name type="common">Argentine black and white tegu</name>
    <name type="synonym">Tupinambis merianae</name>
    <dbReference type="NCBI Taxonomy" id="96440"/>
    <lineage>
        <taxon>Eukaryota</taxon>
        <taxon>Metazoa</taxon>
        <taxon>Chordata</taxon>
        <taxon>Craniata</taxon>
        <taxon>Vertebrata</taxon>
        <taxon>Euteleostomi</taxon>
        <taxon>Lepidosauria</taxon>
        <taxon>Squamata</taxon>
        <taxon>Bifurcata</taxon>
        <taxon>Unidentata</taxon>
        <taxon>Episquamata</taxon>
        <taxon>Laterata</taxon>
        <taxon>Teiioidea</taxon>
        <taxon>Teiidae</taxon>
        <taxon>Salvator</taxon>
    </lineage>
</organism>
<dbReference type="Pfam" id="PF12036">
    <property type="entry name" value="DUF3522"/>
    <property type="match status" value="1"/>
</dbReference>
<feature type="disulfide bond" evidence="7">
    <location>
        <begin position="490"/>
        <end position="500"/>
    </location>
</feature>
<dbReference type="PANTHER" id="PTHR14319">
    <property type="entry name" value="FIVE-SPAN TRANSMEMBRANE PROTEIN M83"/>
    <property type="match status" value="1"/>
</dbReference>
<feature type="disulfide bond" evidence="7">
    <location>
        <begin position="515"/>
        <end position="524"/>
    </location>
</feature>
<dbReference type="InterPro" id="IPR000742">
    <property type="entry name" value="EGF"/>
</dbReference>